<dbReference type="InterPro" id="IPR017937">
    <property type="entry name" value="Thioredoxin_CS"/>
</dbReference>
<evidence type="ECO:0000256" key="2">
    <source>
        <dbReference type="ARBA" id="ARBA00020570"/>
    </source>
</evidence>
<reference evidence="12 13" key="1">
    <citation type="submission" date="2014-12" db="EMBL/GenBank/DDBJ databases">
        <title>Draft genome sequences of 29 type strains of Enterococci.</title>
        <authorList>
            <person name="Zhong Z."/>
            <person name="Sun Z."/>
            <person name="Liu W."/>
            <person name="Zhang W."/>
            <person name="Zhang H."/>
        </authorList>
    </citation>
    <scope>NUCLEOTIDE SEQUENCE [LARGE SCALE GENOMIC DNA]</scope>
    <source>
        <strain evidence="12 13">DSM 17690</strain>
    </source>
</reference>
<gene>
    <name evidence="12" type="ORF">RU93_GL000566</name>
</gene>
<dbReference type="InterPro" id="IPR036249">
    <property type="entry name" value="Thioredoxin-like_sf"/>
</dbReference>
<dbReference type="STRING" id="328396.RU93_GL000566"/>
<comment type="caution">
    <text evidence="12">The sequence shown here is derived from an EMBL/GenBank/DDBJ whole genome shotgun (WGS) entry which is preliminary data.</text>
</comment>
<dbReference type="CDD" id="cd02947">
    <property type="entry name" value="TRX_family"/>
    <property type="match status" value="1"/>
</dbReference>
<feature type="site" description="Contributes to redox potential value" evidence="9">
    <location>
        <position position="29"/>
    </location>
</feature>
<evidence type="ECO:0000256" key="9">
    <source>
        <dbReference type="PIRSR" id="PIRSR000077-1"/>
    </source>
</evidence>
<organism evidence="12 13">
    <name type="scientific">Enterococcus aquimarinus</name>
    <dbReference type="NCBI Taxonomy" id="328396"/>
    <lineage>
        <taxon>Bacteria</taxon>
        <taxon>Bacillati</taxon>
        <taxon>Bacillota</taxon>
        <taxon>Bacilli</taxon>
        <taxon>Lactobacillales</taxon>
        <taxon>Enterococcaceae</taxon>
        <taxon>Enterococcus</taxon>
    </lineage>
</organism>
<feature type="site" description="Contributes to redox potential value" evidence="9">
    <location>
        <position position="28"/>
    </location>
</feature>
<dbReference type="InterPro" id="IPR005746">
    <property type="entry name" value="Thioredoxin"/>
</dbReference>
<feature type="site" description="Deprotonates C-terminal active site Cys" evidence="9">
    <location>
        <position position="21"/>
    </location>
</feature>
<keyword evidence="13" id="KW-1185">Reference proteome</keyword>
<keyword evidence="3" id="KW-0813">Transport</keyword>
<sequence length="104" mass="11801">MKDLTKKEFEQTIGHGLHLVDFWAPWCGPCRMQTPILEELAKEYSSEQLQISKVNVDNEGELAVQFGIQSIPTLLVFKDGRLVDRLMGVQMKTRLEAVLNPLMG</sequence>
<dbReference type="PANTHER" id="PTHR45663:SF11">
    <property type="entry name" value="GEO12009P1"/>
    <property type="match status" value="1"/>
</dbReference>
<dbReference type="PRINTS" id="PR00421">
    <property type="entry name" value="THIOREDOXIN"/>
</dbReference>
<dbReference type="RefSeq" id="WP_071875269.1">
    <property type="nucleotide sequence ID" value="NZ_JBHSHF010000022.1"/>
</dbReference>
<dbReference type="InterPro" id="IPR013766">
    <property type="entry name" value="Thioredoxin_domain"/>
</dbReference>
<dbReference type="FunFam" id="3.40.30.10:FF:000001">
    <property type="entry name" value="Thioredoxin"/>
    <property type="match status" value="1"/>
</dbReference>
<dbReference type="PANTHER" id="PTHR45663">
    <property type="entry name" value="GEO12009P1"/>
    <property type="match status" value="1"/>
</dbReference>
<evidence type="ECO:0000256" key="3">
    <source>
        <dbReference type="ARBA" id="ARBA00022448"/>
    </source>
</evidence>
<dbReference type="Pfam" id="PF00085">
    <property type="entry name" value="Thioredoxin"/>
    <property type="match status" value="1"/>
</dbReference>
<evidence type="ECO:0000256" key="8">
    <source>
        <dbReference type="PIRNR" id="PIRNR000077"/>
    </source>
</evidence>
<dbReference type="AlphaFoldDB" id="A0A1L8QQG2"/>
<keyword evidence="4" id="KW-0249">Electron transport</keyword>
<keyword evidence="5 10" id="KW-1015">Disulfide bond</keyword>
<keyword evidence="6 10" id="KW-0676">Redox-active center</keyword>
<comment type="similarity">
    <text evidence="1 8">Belongs to the thioredoxin family.</text>
</comment>
<feature type="disulfide bond" description="Redox-active" evidence="10">
    <location>
        <begin position="27"/>
        <end position="30"/>
    </location>
</feature>
<accession>A0A1L8QQG2</accession>
<dbReference type="Proteomes" id="UP000182149">
    <property type="component" value="Unassembled WGS sequence"/>
</dbReference>
<dbReference type="SUPFAM" id="SSF52833">
    <property type="entry name" value="Thioredoxin-like"/>
    <property type="match status" value="1"/>
</dbReference>
<dbReference type="GO" id="GO:0005737">
    <property type="term" value="C:cytoplasm"/>
    <property type="evidence" value="ECO:0007669"/>
    <property type="project" value="TreeGrafter"/>
</dbReference>
<evidence type="ECO:0000256" key="6">
    <source>
        <dbReference type="ARBA" id="ARBA00023284"/>
    </source>
</evidence>
<dbReference type="PROSITE" id="PS51352">
    <property type="entry name" value="THIOREDOXIN_2"/>
    <property type="match status" value="1"/>
</dbReference>
<evidence type="ECO:0000313" key="12">
    <source>
        <dbReference type="EMBL" id="OJG09751.1"/>
    </source>
</evidence>
<evidence type="ECO:0000256" key="1">
    <source>
        <dbReference type="ARBA" id="ARBA00008987"/>
    </source>
</evidence>
<feature type="active site" description="Nucleophile" evidence="9">
    <location>
        <position position="30"/>
    </location>
</feature>
<feature type="active site" description="Nucleophile" evidence="9">
    <location>
        <position position="27"/>
    </location>
</feature>
<dbReference type="GO" id="GO:0015035">
    <property type="term" value="F:protein-disulfide reductase activity"/>
    <property type="evidence" value="ECO:0007669"/>
    <property type="project" value="UniProtKB-UniRule"/>
</dbReference>
<dbReference type="OrthoDB" id="9790390at2"/>
<dbReference type="PIRSF" id="PIRSF000077">
    <property type="entry name" value="Thioredoxin"/>
    <property type="match status" value="1"/>
</dbReference>
<dbReference type="PROSITE" id="PS00194">
    <property type="entry name" value="THIOREDOXIN_1"/>
    <property type="match status" value="1"/>
</dbReference>
<evidence type="ECO:0000256" key="7">
    <source>
        <dbReference type="NCBIfam" id="TIGR01068"/>
    </source>
</evidence>
<evidence type="ECO:0000313" key="13">
    <source>
        <dbReference type="Proteomes" id="UP000182149"/>
    </source>
</evidence>
<evidence type="ECO:0000259" key="11">
    <source>
        <dbReference type="PROSITE" id="PS51352"/>
    </source>
</evidence>
<evidence type="ECO:0000256" key="10">
    <source>
        <dbReference type="PIRSR" id="PIRSR000077-4"/>
    </source>
</evidence>
<feature type="domain" description="Thioredoxin" evidence="11">
    <location>
        <begin position="1"/>
        <end position="104"/>
    </location>
</feature>
<dbReference type="EMBL" id="JXKD01000013">
    <property type="protein sequence ID" value="OJG09751.1"/>
    <property type="molecule type" value="Genomic_DNA"/>
</dbReference>
<protein>
    <recommendedName>
        <fullName evidence="2 7">Thioredoxin</fullName>
    </recommendedName>
</protein>
<dbReference type="NCBIfam" id="TIGR01068">
    <property type="entry name" value="thioredoxin"/>
    <property type="match status" value="1"/>
</dbReference>
<evidence type="ECO:0000256" key="5">
    <source>
        <dbReference type="ARBA" id="ARBA00023157"/>
    </source>
</evidence>
<proteinExistence type="inferred from homology"/>
<evidence type="ECO:0000256" key="4">
    <source>
        <dbReference type="ARBA" id="ARBA00022982"/>
    </source>
</evidence>
<dbReference type="Gene3D" id="3.40.30.10">
    <property type="entry name" value="Glutaredoxin"/>
    <property type="match status" value="1"/>
</dbReference>
<name>A0A1L8QQG2_9ENTE</name>